<keyword evidence="2 3" id="KW-0732">Signal</keyword>
<keyword evidence="5" id="KW-1185">Reference proteome</keyword>
<dbReference type="Proteomes" id="UP000271339">
    <property type="component" value="Unassembled WGS sequence"/>
</dbReference>
<evidence type="ECO:0000256" key="2">
    <source>
        <dbReference type="ARBA" id="ARBA00022729"/>
    </source>
</evidence>
<sequence length="168" mass="18721">MKLIKILFLFISISTFAQSKVGTIDIDYVLSKMPNLAGAQAQVDAYGQGLDTDLKKKFDSYNVLIEAYKNGEAGFTAAVKNEKQQEIAKIEDDINKFQQNGGQLIKIKRDEVLRPFYEKIGASLDKISKTEGFTQVFQISNDIVYIDATLDLTIKVLTDLGITVKEGE</sequence>
<dbReference type="SUPFAM" id="SSF111384">
    <property type="entry name" value="OmpH-like"/>
    <property type="match status" value="1"/>
</dbReference>
<dbReference type="GO" id="GO:0005829">
    <property type="term" value="C:cytosol"/>
    <property type="evidence" value="ECO:0007669"/>
    <property type="project" value="TreeGrafter"/>
</dbReference>
<proteinExistence type="inferred from homology"/>
<evidence type="ECO:0000256" key="3">
    <source>
        <dbReference type="SAM" id="SignalP"/>
    </source>
</evidence>
<evidence type="ECO:0000256" key="1">
    <source>
        <dbReference type="ARBA" id="ARBA00009091"/>
    </source>
</evidence>
<dbReference type="GO" id="GO:0051082">
    <property type="term" value="F:unfolded protein binding"/>
    <property type="evidence" value="ECO:0007669"/>
    <property type="project" value="InterPro"/>
</dbReference>
<feature type="signal peptide" evidence="3">
    <location>
        <begin position="1"/>
        <end position="17"/>
    </location>
</feature>
<feature type="chain" id="PRO_5018185418" evidence="3">
    <location>
        <begin position="18"/>
        <end position="168"/>
    </location>
</feature>
<gene>
    <name evidence="4" type="ORF">BXY75_2853</name>
</gene>
<dbReference type="InterPro" id="IPR005632">
    <property type="entry name" value="Chaperone_Skp"/>
</dbReference>
<dbReference type="Gene3D" id="3.30.910.20">
    <property type="entry name" value="Skp domain"/>
    <property type="match status" value="1"/>
</dbReference>
<dbReference type="RefSeq" id="WP_121908381.1">
    <property type="nucleotide sequence ID" value="NZ_REFC01000014.1"/>
</dbReference>
<dbReference type="EMBL" id="REFC01000014">
    <property type="protein sequence ID" value="RMA58045.1"/>
    <property type="molecule type" value="Genomic_DNA"/>
</dbReference>
<accession>A0A3L9YIR9</accession>
<dbReference type="Pfam" id="PF03938">
    <property type="entry name" value="OmpH"/>
    <property type="match status" value="1"/>
</dbReference>
<comment type="caution">
    <text evidence="4">The sequence shown here is derived from an EMBL/GenBank/DDBJ whole genome shotgun (WGS) entry which is preliminary data.</text>
</comment>
<name>A0A3L9YIR9_9FLAO</name>
<dbReference type="GO" id="GO:0050821">
    <property type="term" value="P:protein stabilization"/>
    <property type="evidence" value="ECO:0007669"/>
    <property type="project" value="TreeGrafter"/>
</dbReference>
<dbReference type="OrthoDB" id="1493480at2"/>
<evidence type="ECO:0000313" key="4">
    <source>
        <dbReference type="EMBL" id="RMA58045.1"/>
    </source>
</evidence>
<evidence type="ECO:0000313" key="5">
    <source>
        <dbReference type="Proteomes" id="UP000271339"/>
    </source>
</evidence>
<dbReference type="AlphaFoldDB" id="A0A3L9YIR9"/>
<dbReference type="InterPro" id="IPR024930">
    <property type="entry name" value="Skp_dom_sf"/>
</dbReference>
<comment type="similarity">
    <text evidence="1">Belongs to the Skp family.</text>
</comment>
<dbReference type="PANTHER" id="PTHR35089:SF1">
    <property type="entry name" value="CHAPERONE PROTEIN SKP"/>
    <property type="match status" value="1"/>
</dbReference>
<dbReference type="SMART" id="SM00935">
    <property type="entry name" value="OmpH"/>
    <property type="match status" value="1"/>
</dbReference>
<organism evidence="4 5">
    <name type="scientific">Ulvibacter antarcticus</name>
    <dbReference type="NCBI Taxonomy" id="442714"/>
    <lineage>
        <taxon>Bacteria</taxon>
        <taxon>Pseudomonadati</taxon>
        <taxon>Bacteroidota</taxon>
        <taxon>Flavobacteriia</taxon>
        <taxon>Flavobacteriales</taxon>
        <taxon>Flavobacteriaceae</taxon>
        <taxon>Ulvibacter</taxon>
    </lineage>
</organism>
<reference evidence="4 5" key="1">
    <citation type="submission" date="2018-10" db="EMBL/GenBank/DDBJ databases">
        <title>Genomic Encyclopedia of Archaeal and Bacterial Type Strains, Phase II (KMG-II): from individual species to whole genera.</title>
        <authorList>
            <person name="Goeker M."/>
        </authorList>
    </citation>
    <scope>NUCLEOTIDE SEQUENCE [LARGE SCALE GENOMIC DNA]</scope>
    <source>
        <strain evidence="4 5">DSM 23424</strain>
    </source>
</reference>
<dbReference type="PANTHER" id="PTHR35089">
    <property type="entry name" value="CHAPERONE PROTEIN SKP"/>
    <property type="match status" value="1"/>
</dbReference>
<protein>
    <submittedName>
        <fullName evidence="4">Periplasmic chaperone for outer membrane proteins Skp</fullName>
    </submittedName>
</protein>